<organism evidence="1 2">
    <name type="scientific">Paraphoma chrysanthemicola</name>
    <dbReference type="NCBI Taxonomy" id="798071"/>
    <lineage>
        <taxon>Eukaryota</taxon>
        <taxon>Fungi</taxon>
        <taxon>Dikarya</taxon>
        <taxon>Ascomycota</taxon>
        <taxon>Pezizomycotina</taxon>
        <taxon>Dothideomycetes</taxon>
        <taxon>Pleosporomycetidae</taxon>
        <taxon>Pleosporales</taxon>
        <taxon>Pleosporineae</taxon>
        <taxon>Phaeosphaeriaceae</taxon>
        <taxon>Paraphoma</taxon>
    </lineage>
</organism>
<feature type="non-terminal residue" evidence="1">
    <location>
        <position position="1"/>
    </location>
</feature>
<sequence length="258" mass="30138">HQHLTNRTSIYTRNTCLFRTSEALSYLRRSSACEKMVRIPREILQEMRDHIKNKEEYAKYKEACKELDQAIADVDKVMVRSDLSFQPSDDSDRRIDEIRRSEYRDARPVNTFISDSLDTTWTTFYFDGVGLRLENLMGCLKNLVLPETVISYCHERMKIEFAEAQWLIKCNKEGPNGWMWQAGFVNIVDKYPPPSDKIEGARYLLYSTRMCSVAADLMLQGFEPFLEKIGQIDGCVLPVMDDVFMAKYVRPVKHRKSF</sequence>
<accession>A0A8K0R087</accession>
<gene>
    <name evidence="1" type="ORF">FB567DRAFT_607014</name>
</gene>
<dbReference type="Proteomes" id="UP000813461">
    <property type="component" value="Unassembled WGS sequence"/>
</dbReference>
<comment type="caution">
    <text evidence="1">The sequence shown here is derived from an EMBL/GenBank/DDBJ whole genome shotgun (WGS) entry which is preliminary data.</text>
</comment>
<protein>
    <submittedName>
        <fullName evidence="1">Uncharacterized protein</fullName>
    </submittedName>
</protein>
<proteinExistence type="predicted"/>
<reference evidence="1" key="1">
    <citation type="journal article" date="2021" name="Nat. Commun.">
        <title>Genetic determinants of endophytism in the Arabidopsis root mycobiome.</title>
        <authorList>
            <person name="Mesny F."/>
            <person name="Miyauchi S."/>
            <person name="Thiergart T."/>
            <person name="Pickel B."/>
            <person name="Atanasova L."/>
            <person name="Karlsson M."/>
            <person name="Huettel B."/>
            <person name="Barry K.W."/>
            <person name="Haridas S."/>
            <person name="Chen C."/>
            <person name="Bauer D."/>
            <person name="Andreopoulos W."/>
            <person name="Pangilinan J."/>
            <person name="LaButti K."/>
            <person name="Riley R."/>
            <person name="Lipzen A."/>
            <person name="Clum A."/>
            <person name="Drula E."/>
            <person name="Henrissat B."/>
            <person name="Kohler A."/>
            <person name="Grigoriev I.V."/>
            <person name="Martin F.M."/>
            <person name="Hacquard S."/>
        </authorList>
    </citation>
    <scope>NUCLEOTIDE SEQUENCE</scope>
    <source>
        <strain evidence="1">MPI-SDFR-AT-0120</strain>
    </source>
</reference>
<name>A0A8K0R087_9PLEO</name>
<evidence type="ECO:0000313" key="1">
    <source>
        <dbReference type="EMBL" id="KAH7079647.1"/>
    </source>
</evidence>
<dbReference type="AlphaFoldDB" id="A0A8K0R087"/>
<evidence type="ECO:0000313" key="2">
    <source>
        <dbReference type="Proteomes" id="UP000813461"/>
    </source>
</evidence>
<dbReference type="EMBL" id="JAGMVJ010000016">
    <property type="protein sequence ID" value="KAH7079647.1"/>
    <property type="molecule type" value="Genomic_DNA"/>
</dbReference>
<keyword evidence="2" id="KW-1185">Reference proteome</keyword>